<evidence type="ECO:0000313" key="1">
    <source>
        <dbReference type="EMBL" id="KIL70647.1"/>
    </source>
</evidence>
<name>A0A0C2X8F9_AMAMK</name>
<gene>
    <name evidence="1" type="ORF">M378DRAFT_155586</name>
</gene>
<proteinExistence type="predicted"/>
<dbReference type="Proteomes" id="UP000054549">
    <property type="component" value="Unassembled WGS sequence"/>
</dbReference>
<keyword evidence="2" id="KW-1185">Reference proteome</keyword>
<dbReference type="AlphaFoldDB" id="A0A0C2X8F9"/>
<accession>A0A0C2X8F9</accession>
<dbReference type="EMBL" id="KN818223">
    <property type="protein sequence ID" value="KIL70647.1"/>
    <property type="molecule type" value="Genomic_DNA"/>
</dbReference>
<reference evidence="1 2" key="1">
    <citation type="submission" date="2014-04" db="EMBL/GenBank/DDBJ databases">
        <title>Evolutionary Origins and Diversification of the Mycorrhizal Mutualists.</title>
        <authorList>
            <consortium name="DOE Joint Genome Institute"/>
            <consortium name="Mycorrhizal Genomics Consortium"/>
            <person name="Kohler A."/>
            <person name="Kuo A."/>
            <person name="Nagy L.G."/>
            <person name="Floudas D."/>
            <person name="Copeland A."/>
            <person name="Barry K.W."/>
            <person name="Cichocki N."/>
            <person name="Veneault-Fourrey C."/>
            <person name="LaButti K."/>
            <person name="Lindquist E.A."/>
            <person name="Lipzen A."/>
            <person name="Lundell T."/>
            <person name="Morin E."/>
            <person name="Murat C."/>
            <person name="Riley R."/>
            <person name="Ohm R."/>
            <person name="Sun H."/>
            <person name="Tunlid A."/>
            <person name="Henrissat B."/>
            <person name="Grigoriev I.V."/>
            <person name="Hibbett D.S."/>
            <person name="Martin F."/>
        </authorList>
    </citation>
    <scope>NUCLEOTIDE SEQUENCE [LARGE SCALE GENOMIC DNA]</scope>
    <source>
        <strain evidence="1 2">Koide BX008</strain>
    </source>
</reference>
<sequence>MQRSNVVSHTFHPDYTISGELGYIRGKLTSCITAANGSLLQLSICSEDAITALISGTSNLLLHSFDDCPASAAFDKVVLEAGRSLKMGCNTDDN</sequence>
<evidence type="ECO:0000313" key="2">
    <source>
        <dbReference type="Proteomes" id="UP000054549"/>
    </source>
</evidence>
<protein>
    <submittedName>
        <fullName evidence="1">Uncharacterized protein</fullName>
    </submittedName>
</protein>
<organism evidence="1 2">
    <name type="scientific">Amanita muscaria (strain Koide BX008)</name>
    <dbReference type="NCBI Taxonomy" id="946122"/>
    <lineage>
        <taxon>Eukaryota</taxon>
        <taxon>Fungi</taxon>
        <taxon>Dikarya</taxon>
        <taxon>Basidiomycota</taxon>
        <taxon>Agaricomycotina</taxon>
        <taxon>Agaricomycetes</taxon>
        <taxon>Agaricomycetidae</taxon>
        <taxon>Agaricales</taxon>
        <taxon>Pluteineae</taxon>
        <taxon>Amanitaceae</taxon>
        <taxon>Amanita</taxon>
    </lineage>
</organism>
<dbReference type="HOGENOM" id="CLU_2385677_0_0_1"/>
<dbReference type="InParanoid" id="A0A0C2X8F9"/>